<dbReference type="Proteomes" id="UP001605036">
    <property type="component" value="Unassembled WGS sequence"/>
</dbReference>
<dbReference type="EMBL" id="JBHFFA010000003">
    <property type="protein sequence ID" value="KAL2634043.1"/>
    <property type="molecule type" value="Genomic_DNA"/>
</dbReference>
<dbReference type="AlphaFoldDB" id="A0ABD1YU23"/>
<evidence type="ECO:0000313" key="2">
    <source>
        <dbReference type="Proteomes" id="UP001605036"/>
    </source>
</evidence>
<proteinExistence type="predicted"/>
<name>A0ABD1YU23_9MARC</name>
<accession>A0ABD1YU23</accession>
<keyword evidence="2" id="KW-1185">Reference proteome</keyword>
<gene>
    <name evidence="1" type="ORF">R1flu_005522</name>
</gene>
<reference evidence="1 2" key="1">
    <citation type="submission" date="2024-09" db="EMBL/GenBank/DDBJ databases">
        <title>Chromosome-scale assembly of Riccia fluitans.</title>
        <authorList>
            <person name="Paukszto L."/>
            <person name="Sawicki J."/>
            <person name="Karawczyk K."/>
            <person name="Piernik-Szablinska J."/>
            <person name="Szczecinska M."/>
            <person name="Mazdziarz M."/>
        </authorList>
    </citation>
    <scope>NUCLEOTIDE SEQUENCE [LARGE SCALE GENOMIC DNA]</scope>
    <source>
        <strain evidence="1">Rf_01</strain>
        <tissue evidence="1">Aerial parts of the thallus</tissue>
    </source>
</reference>
<comment type="caution">
    <text evidence="1">The sequence shown here is derived from an EMBL/GenBank/DDBJ whole genome shotgun (WGS) entry which is preliminary data.</text>
</comment>
<evidence type="ECO:0000313" key="1">
    <source>
        <dbReference type="EMBL" id="KAL2634043.1"/>
    </source>
</evidence>
<sequence>MISLGGVTRRSTQDLSSAASVASRIRLFSDRLIPGSFPHDYMWWLVSYFQLLLPWVRVSPASSFVHVDRPGTPLATRPLFRFSLHVHVGLVGRPRWLLSPGFACFRNSQIHSVGYVHNLVFSSIRPSTILAFLDFADIE</sequence>
<protein>
    <submittedName>
        <fullName evidence="1">Uncharacterized protein</fullName>
    </submittedName>
</protein>
<organism evidence="1 2">
    <name type="scientific">Riccia fluitans</name>
    <dbReference type="NCBI Taxonomy" id="41844"/>
    <lineage>
        <taxon>Eukaryota</taxon>
        <taxon>Viridiplantae</taxon>
        <taxon>Streptophyta</taxon>
        <taxon>Embryophyta</taxon>
        <taxon>Marchantiophyta</taxon>
        <taxon>Marchantiopsida</taxon>
        <taxon>Marchantiidae</taxon>
        <taxon>Marchantiales</taxon>
        <taxon>Ricciaceae</taxon>
        <taxon>Riccia</taxon>
    </lineage>
</organism>